<dbReference type="GO" id="GO:0006633">
    <property type="term" value="P:fatty acid biosynthetic process"/>
    <property type="evidence" value="ECO:0007669"/>
    <property type="project" value="InterPro"/>
</dbReference>
<evidence type="ECO:0000256" key="2">
    <source>
        <dbReference type="ARBA" id="ARBA00022801"/>
    </source>
</evidence>
<keyword evidence="2" id="KW-0378">Hydrolase</keyword>
<dbReference type="InterPro" id="IPR007431">
    <property type="entry name" value="ACP_PD"/>
</dbReference>
<dbReference type="Pfam" id="PF04336">
    <property type="entry name" value="ACP_PD"/>
    <property type="match status" value="1"/>
</dbReference>
<keyword evidence="1" id="KW-0444">Lipid biosynthesis</keyword>
<evidence type="ECO:0000313" key="4">
    <source>
        <dbReference type="EMBL" id="KKN09926.1"/>
    </source>
</evidence>
<sequence>MEKQCGLMQSGWLKQLHLHGNLTLNLLAHLFLAPDSPEARVGSILGDFTRGVDLAALSPSVRLGVRHHFAVDSYTDKHPDVLASKRLFSRQRRKFSGVALDVLYDYFLLRHWNKFTDADQNTFINEVYTELQNNENLMTPDMSRTTRHLVSHDWFGSYRDLDNIGYALDRVAARIRFENSFSGIITEIRPLHAELEKHFLSFFPDLQTFAGGIE</sequence>
<reference evidence="4" key="1">
    <citation type="journal article" date="2015" name="Nature">
        <title>Complex archaea that bridge the gap between prokaryotes and eukaryotes.</title>
        <authorList>
            <person name="Spang A."/>
            <person name="Saw J.H."/>
            <person name="Jorgensen S.L."/>
            <person name="Zaremba-Niedzwiedzka K."/>
            <person name="Martijn J."/>
            <person name="Lind A.E."/>
            <person name="van Eijk R."/>
            <person name="Schleper C."/>
            <person name="Guy L."/>
            <person name="Ettema T.J."/>
        </authorList>
    </citation>
    <scope>NUCLEOTIDE SEQUENCE</scope>
</reference>
<comment type="caution">
    <text evidence="4">The sequence shown here is derived from an EMBL/GenBank/DDBJ whole genome shotgun (WGS) entry which is preliminary data.</text>
</comment>
<name>A0A0F9Q9S1_9ZZZZ</name>
<accession>A0A0F9Q9S1</accession>
<dbReference type="PANTHER" id="PTHR38764:SF1">
    <property type="entry name" value="ACYL CARRIER PROTEIN PHOSPHODIESTERASE"/>
    <property type="match status" value="1"/>
</dbReference>
<evidence type="ECO:0000256" key="3">
    <source>
        <dbReference type="ARBA" id="ARBA00023098"/>
    </source>
</evidence>
<evidence type="ECO:0008006" key="5">
    <source>
        <dbReference type="Google" id="ProtNLM"/>
    </source>
</evidence>
<dbReference type="PANTHER" id="PTHR38764">
    <property type="entry name" value="ACYL CARRIER PROTEIN PHOSPHODIESTERASE"/>
    <property type="match status" value="1"/>
</dbReference>
<keyword evidence="3" id="KW-0443">Lipid metabolism</keyword>
<dbReference type="AlphaFoldDB" id="A0A0F9Q9S1"/>
<dbReference type="GO" id="GO:0008770">
    <property type="term" value="F:[acyl-carrier-protein] phosphodiesterase activity"/>
    <property type="evidence" value="ECO:0007669"/>
    <property type="project" value="InterPro"/>
</dbReference>
<protein>
    <recommendedName>
        <fullName evidence="5">Acyl carrier protein phosphodiesterase</fullName>
    </recommendedName>
</protein>
<proteinExistence type="predicted"/>
<evidence type="ECO:0000256" key="1">
    <source>
        <dbReference type="ARBA" id="ARBA00022516"/>
    </source>
</evidence>
<gene>
    <name evidence="4" type="ORF">LCGC14_1041740</name>
</gene>
<dbReference type="EMBL" id="LAZR01004293">
    <property type="protein sequence ID" value="KKN09926.1"/>
    <property type="molecule type" value="Genomic_DNA"/>
</dbReference>
<organism evidence="4">
    <name type="scientific">marine sediment metagenome</name>
    <dbReference type="NCBI Taxonomy" id="412755"/>
    <lineage>
        <taxon>unclassified sequences</taxon>
        <taxon>metagenomes</taxon>
        <taxon>ecological metagenomes</taxon>
    </lineage>
</organism>